<accession>A0A6L3STK1</accession>
<proteinExistence type="predicted"/>
<protein>
    <submittedName>
        <fullName evidence="1">Uncharacterized protein</fullName>
    </submittedName>
</protein>
<dbReference type="EMBL" id="VZZK01000048">
    <property type="protein sequence ID" value="KAB1072529.1"/>
    <property type="molecule type" value="Genomic_DNA"/>
</dbReference>
<name>A0A6L3STK1_9HYPH</name>
<evidence type="ECO:0000313" key="1">
    <source>
        <dbReference type="EMBL" id="KAB1072529.1"/>
    </source>
</evidence>
<dbReference type="AlphaFoldDB" id="A0A6L3STK1"/>
<gene>
    <name evidence="1" type="ORF">F6X53_27985</name>
</gene>
<organism evidence="1 2">
    <name type="scientific">Methylobacterium soli</name>
    <dbReference type="NCBI Taxonomy" id="553447"/>
    <lineage>
        <taxon>Bacteria</taxon>
        <taxon>Pseudomonadati</taxon>
        <taxon>Pseudomonadota</taxon>
        <taxon>Alphaproteobacteria</taxon>
        <taxon>Hyphomicrobiales</taxon>
        <taxon>Methylobacteriaceae</taxon>
        <taxon>Methylobacterium</taxon>
    </lineage>
</organism>
<comment type="caution">
    <text evidence="1">The sequence shown here is derived from an EMBL/GenBank/DDBJ whole genome shotgun (WGS) entry which is preliminary data.</text>
</comment>
<dbReference type="Proteomes" id="UP000474159">
    <property type="component" value="Unassembled WGS sequence"/>
</dbReference>
<reference evidence="1 2" key="1">
    <citation type="submission" date="2019-09" db="EMBL/GenBank/DDBJ databases">
        <title>YIM 48816 draft genome.</title>
        <authorList>
            <person name="Jiang L."/>
        </authorList>
    </citation>
    <scope>NUCLEOTIDE SEQUENCE [LARGE SCALE GENOMIC DNA]</scope>
    <source>
        <strain evidence="1 2">YIM 48816</strain>
    </source>
</reference>
<evidence type="ECO:0000313" key="2">
    <source>
        <dbReference type="Proteomes" id="UP000474159"/>
    </source>
</evidence>
<keyword evidence="2" id="KW-1185">Reference proteome</keyword>
<sequence length="95" mass="10384">MVASPATLAERIARQQAREENVRAYRAAQAALAVAAAQPLATAGRYDRRAIMRLANAIVRERMTARLGQSYRALIGKALKQAWAAARETRRAAAH</sequence>